<feature type="transmembrane region" description="Helical" evidence="2">
    <location>
        <begin position="51"/>
        <end position="71"/>
    </location>
</feature>
<protein>
    <submittedName>
        <fullName evidence="3">Uncharacterized protein</fullName>
    </submittedName>
</protein>
<evidence type="ECO:0000256" key="2">
    <source>
        <dbReference type="SAM" id="Phobius"/>
    </source>
</evidence>
<organism evidence="3 4">
    <name type="scientific">Prorocentrum cordatum</name>
    <dbReference type="NCBI Taxonomy" id="2364126"/>
    <lineage>
        <taxon>Eukaryota</taxon>
        <taxon>Sar</taxon>
        <taxon>Alveolata</taxon>
        <taxon>Dinophyceae</taxon>
        <taxon>Prorocentrales</taxon>
        <taxon>Prorocentraceae</taxon>
        <taxon>Prorocentrum</taxon>
    </lineage>
</organism>
<evidence type="ECO:0000313" key="4">
    <source>
        <dbReference type="Proteomes" id="UP001189429"/>
    </source>
</evidence>
<name>A0ABN9PP41_9DINO</name>
<evidence type="ECO:0000313" key="3">
    <source>
        <dbReference type="EMBL" id="CAK0794663.1"/>
    </source>
</evidence>
<keyword evidence="4" id="KW-1185">Reference proteome</keyword>
<reference evidence="3" key="1">
    <citation type="submission" date="2023-10" db="EMBL/GenBank/DDBJ databases">
        <authorList>
            <person name="Chen Y."/>
            <person name="Shah S."/>
            <person name="Dougan E. K."/>
            <person name="Thang M."/>
            <person name="Chan C."/>
        </authorList>
    </citation>
    <scope>NUCLEOTIDE SEQUENCE [LARGE SCALE GENOMIC DNA]</scope>
</reference>
<evidence type="ECO:0000256" key="1">
    <source>
        <dbReference type="SAM" id="MobiDB-lite"/>
    </source>
</evidence>
<sequence>METKRRHDQRSAAAERREARGPLRGPEVHRVFFQPTLGALAAYSDPSFPPLVLLLLLLILPLLFLPLRVVMGCVQTPWVPPPAAIVERNIALLSLDCCMIGRTRRGTSGPTEFA</sequence>
<comment type="caution">
    <text evidence="3">The sequence shown here is derived from an EMBL/GenBank/DDBJ whole genome shotgun (WGS) entry which is preliminary data.</text>
</comment>
<keyword evidence="2" id="KW-0812">Transmembrane</keyword>
<proteinExistence type="predicted"/>
<accession>A0ABN9PP41</accession>
<feature type="region of interest" description="Disordered" evidence="1">
    <location>
        <begin position="1"/>
        <end position="22"/>
    </location>
</feature>
<dbReference type="EMBL" id="CAUYUJ010001186">
    <property type="protein sequence ID" value="CAK0794663.1"/>
    <property type="molecule type" value="Genomic_DNA"/>
</dbReference>
<keyword evidence="2" id="KW-1133">Transmembrane helix</keyword>
<keyword evidence="2" id="KW-0472">Membrane</keyword>
<dbReference type="Proteomes" id="UP001189429">
    <property type="component" value="Unassembled WGS sequence"/>
</dbReference>
<gene>
    <name evidence="3" type="ORF">PCOR1329_LOCUS4577</name>
</gene>